<feature type="domain" description="Iron-binding zinc finger CDGSH type" evidence="5">
    <location>
        <begin position="87"/>
        <end position="124"/>
    </location>
</feature>
<sequence>MAEEKVKTYSNGEVTVEWRAHLCIHSENCWRGLPEVFKPKDRPWIQVEGVDSDKIVNQVHKCPSGALRMAGEEVTKSESNGSVIAKKHPAEVELEGGKPYLWCACGRSGEQPFCDNTHQKTDVKPVVIKNEKPEKAWLCQCKQTSNPPYCDGTHNRL</sequence>
<keyword evidence="7" id="KW-1185">Reference proteome</keyword>
<keyword evidence="4" id="KW-0411">Iron-sulfur</keyword>
<keyword evidence="1" id="KW-0001">2Fe-2S</keyword>
<dbReference type="Pfam" id="PF06902">
    <property type="entry name" value="Fer4_19"/>
    <property type="match status" value="1"/>
</dbReference>
<dbReference type="GO" id="GO:0051537">
    <property type="term" value="F:2 iron, 2 sulfur cluster binding"/>
    <property type="evidence" value="ECO:0007669"/>
    <property type="project" value="UniProtKB-KW"/>
</dbReference>
<dbReference type="PANTHER" id="PTHR46491:SF3">
    <property type="entry name" value="CDGSH IRON-SULFUR DOMAIN-CONTAINING PROTEIN 3, MITOCHONDRIAL"/>
    <property type="match status" value="1"/>
</dbReference>
<evidence type="ECO:0000256" key="2">
    <source>
        <dbReference type="ARBA" id="ARBA00022723"/>
    </source>
</evidence>
<organism evidence="6 7">
    <name type="scientific">Phaeocystidibacter luteus</name>
    <dbReference type="NCBI Taxonomy" id="911197"/>
    <lineage>
        <taxon>Bacteria</taxon>
        <taxon>Pseudomonadati</taxon>
        <taxon>Bacteroidota</taxon>
        <taxon>Flavobacteriia</taxon>
        <taxon>Flavobacteriales</taxon>
        <taxon>Phaeocystidibacteraceae</taxon>
        <taxon>Phaeocystidibacter</taxon>
    </lineage>
</organism>
<dbReference type="OrthoDB" id="9795032at2"/>
<keyword evidence="2" id="KW-0479">Metal-binding</keyword>
<dbReference type="GO" id="GO:0005737">
    <property type="term" value="C:cytoplasm"/>
    <property type="evidence" value="ECO:0007669"/>
    <property type="project" value="UniProtKB-ARBA"/>
</dbReference>
<reference evidence="6 7" key="1">
    <citation type="submission" date="2019-09" db="EMBL/GenBank/DDBJ databases">
        <title>Genomes of family Cryomorphaceae.</title>
        <authorList>
            <person name="Bowman J.P."/>
        </authorList>
    </citation>
    <scope>NUCLEOTIDE SEQUENCE [LARGE SCALE GENOMIC DNA]</scope>
    <source>
        <strain evidence="6 7">LMG 25704</strain>
    </source>
</reference>
<evidence type="ECO:0000256" key="4">
    <source>
        <dbReference type="ARBA" id="ARBA00023014"/>
    </source>
</evidence>
<name>A0A6N6RD81_9FLAO</name>
<dbReference type="Pfam" id="PF09360">
    <property type="entry name" value="zf-CDGSH"/>
    <property type="match status" value="2"/>
</dbReference>
<dbReference type="RefSeq" id="WP_151668377.1">
    <property type="nucleotide sequence ID" value="NZ_WBVO01000014.1"/>
</dbReference>
<dbReference type="GO" id="GO:0046872">
    <property type="term" value="F:metal ion binding"/>
    <property type="evidence" value="ECO:0007669"/>
    <property type="project" value="UniProtKB-KW"/>
</dbReference>
<dbReference type="Gene3D" id="3.40.5.90">
    <property type="entry name" value="CDGSH iron-sulfur domain, mitoNEET-type"/>
    <property type="match status" value="2"/>
</dbReference>
<dbReference type="AlphaFoldDB" id="A0A6N6RD81"/>
<accession>A0A6N6RD81</accession>
<dbReference type="InterPro" id="IPR052950">
    <property type="entry name" value="CISD"/>
</dbReference>
<dbReference type="InterPro" id="IPR018967">
    <property type="entry name" value="FeS-contain_CDGSH-typ"/>
</dbReference>
<keyword evidence="3" id="KW-0408">Iron</keyword>
<evidence type="ECO:0000313" key="6">
    <source>
        <dbReference type="EMBL" id="KAB2805444.1"/>
    </source>
</evidence>
<evidence type="ECO:0000313" key="7">
    <source>
        <dbReference type="Proteomes" id="UP000468650"/>
    </source>
</evidence>
<dbReference type="EMBL" id="WBVO01000014">
    <property type="protein sequence ID" value="KAB2805444.1"/>
    <property type="molecule type" value="Genomic_DNA"/>
</dbReference>
<dbReference type="Proteomes" id="UP000468650">
    <property type="component" value="Unassembled WGS sequence"/>
</dbReference>
<proteinExistence type="predicted"/>
<protein>
    <recommendedName>
        <fullName evidence="5">Iron-binding zinc finger CDGSH type domain-containing protein</fullName>
    </recommendedName>
</protein>
<evidence type="ECO:0000256" key="3">
    <source>
        <dbReference type="ARBA" id="ARBA00023004"/>
    </source>
</evidence>
<dbReference type="PANTHER" id="PTHR46491">
    <property type="entry name" value="CDGSH IRON SULFUR DOMAIN PROTEIN HOMOLOG"/>
    <property type="match status" value="1"/>
</dbReference>
<dbReference type="InterPro" id="IPR042216">
    <property type="entry name" value="MitoNEET_CISD"/>
</dbReference>
<dbReference type="SMART" id="SM00704">
    <property type="entry name" value="ZnF_CDGSH"/>
    <property type="match status" value="2"/>
</dbReference>
<evidence type="ECO:0000259" key="5">
    <source>
        <dbReference type="SMART" id="SM00704"/>
    </source>
</evidence>
<gene>
    <name evidence="6" type="ORF">F8C67_13405</name>
</gene>
<dbReference type="InterPro" id="IPR010693">
    <property type="entry name" value="Divergent_4Fe-4S_mono-cluster"/>
</dbReference>
<evidence type="ECO:0000256" key="1">
    <source>
        <dbReference type="ARBA" id="ARBA00022714"/>
    </source>
</evidence>
<comment type="caution">
    <text evidence="6">The sequence shown here is derived from an EMBL/GenBank/DDBJ whole genome shotgun (WGS) entry which is preliminary data.</text>
</comment>
<feature type="domain" description="Iron-binding zinc finger CDGSH type" evidence="5">
    <location>
        <begin position="125"/>
        <end position="156"/>
    </location>
</feature>